<accession>A0A6P1TPH9</accession>
<evidence type="ECO:0000256" key="10">
    <source>
        <dbReference type="ARBA" id="ARBA00023136"/>
    </source>
</evidence>
<dbReference type="Gene3D" id="1.20.120.1380">
    <property type="entry name" value="Flagellar FlhF biosynthesis protein, N domain"/>
    <property type="match status" value="1"/>
</dbReference>
<dbReference type="InterPro" id="IPR003593">
    <property type="entry name" value="AAA+_ATPase"/>
</dbReference>
<dbReference type="InterPro" id="IPR047040">
    <property type="entry name" value="FlhF__GTPase_dom"/>
</dbReference>
<feature type="compositionally biased region" description="Basic and acidic residues" evidence="14">
    <location>
        <begin position="63"/>
        <end position="79"/>
    </location>
</feature>
<dbReference type="GO" id="GO:0044781">
    <property type="term" value="P:bacterial-type flagellum organization"/>
    <property type="evidence" value="ECO:0007669"/>
    <property type="project" value="UniProtKB-UniRule"/>
</dbReference>
<evidence type="ECO:0000313" key="18">
    <source>
        <dbReference type="Proteomes" id="UP000464314"/>
    </source>
</evidence>
<evidence type="ECO:0000256" key="12">
    <source>
        <dbReference type="ARBA" id="ARBA00025337"/>
    </source>
</evidence>
<comment type="subcellular location">
    <subcellularLocation>
        <location evidence="1">Cell membrane</location>
        <topology evidence="1">Peripheral membrane protein</topology>
        <orientation evidence="1">Cytoplasmic side</orientation>
    </subcellularLocation>
</comment>
<name>A0A6P1TPH9_9FIRM</name>
<comment type="similarity">
    <text evidence="2">Belongs to the GTP-binding SRP family.</text>
</comment>
<dbReference type="InterPro" id="IPR000897">
    <property type="entry name" value="SRP54_GTPase_dom"/>
</dbReference>
<evidence type="ECO:0000256" key="8">
    <source>
        <dbReference type="ARBA" id="ARBA00022927"/>
    </source>
</evidence>
<proteinExistence type="inferred from homology"/>
<dbReference type="GO" id="GO:0005886">
    <property type="term" value="C:plasma membrane"/>
    <property type="evidence" value="ECO:0007669"/>
    <property type="project" value="UniProtKB-SubCell"/>
</dbReference>
<keyword evidence="8" id="KW-0653">Protein transport</keyword>
<evidence type="ECO:0000259" key="15">
    <source>
        <dbReference type="SMART" id="SM00382"/>
    </source>
</evidence>
<evidence type="ECO:0000313" key="17">
    <source>
        <dbReference type="EMBL" id="QHQ62092.1"/>
    </source>
</evidence>
<evidence type="ECO:0000256" key="6">
    <source>
        <dbReference type="ARBA" id="ARBA00022741"/>
    </source>
</evidence>
<reference evidence="17 18" key="1">
    <citation type="submission" date="2020-01" db="EMBL/GenBank/DDBJ databases">
        <title>Genome analysis of Anaerocolumna sp. CBA3638.</title>
        <authorList>
            <person name="Kim J."/>
            <person name="Roh S.W."/>
        </authorList>
    </citation>
    <scope>NUCLEOTIDE SEQUENCE [LARGE SCALE GENOMIC DNA]</scope>
    <source>
        <strain evidence="17 18">CBA3638</strain>
    </source>
</reference>
<dbReference type="InterPro" id="IPR027417">
    <property type="entry name" value="P-loop_NTPase"/>
</dbReference>
<sequence>MIIKKFQAGTETEAIMLAKDELGKDAIVMNIKTVSPKGIYKLFRRASVEITAAIDDTISQSAAKKDSDKQDTAKPEKSSFKFNPNIIYDNENSLTGKENENKLPEEKNETSAIEKKLNNLQNLLEKQLNEKRMEEKAEVKKEEDKSLPYVQLIYNQLVKNEMDEKFVNQILSEIENKFKKDASLDNVLANVYQKIILKLGQPQTIELLDNQTKFIFFIGPTGVGKTTTIAKIASYLKLNKKAKVAMLTSDTYRIAAVEQLRTYANILGVPMKVIYSEDEIKEAREDFKDFDVVLVDTAGRSHKNREQRDDIERLIQSIDVKEREIYLVLSATTKYKDLIKITESYSEITNYRLIFTKLDETISVGNIFNIKMLTNADLSYATYGQNVPDDIGKIDTQETAKKLLGGND</sequence>
<evidence type="ECO:0000256" key="4">
    <source>
        <dbReference type="ARBA" id="ARBA00022448"/>
    </source>
</evidence>
<keyword evidence="6" id="KW-0547">Nucleotide-binding</keyword>
<dbReference type="Proteomes" id="UP000464314">
    <property type="component" value="Chromosome"/>
</dbReference>
<keyword evidence="9" id="KW-0342">GTP-binding</keyword>
<dbReference type="SMART" id="SM00962">
    <property type="entry name" value="SRP54"/>
    <property type="match status" value="1"/>
</dbReference>
<feature type="region of interest" description="Disordered" evidence="14">
    <location>
        <begin position="60"/>
        <end position="110"/>
    </location>
</feature>
<dbReference type="AlphaFoldDB" id="A0A6P1TPH9"/>
<dbReference type="GO" id="GO:0005525">
    <property type="term" value="F:GTP binding"/>
    <property type="evidence" value="ECO:0007669"/>
    <property type="project" value="UniProtKB-UniRule"/>
</dbReference>
<feature type="compositionally biased region" description="Basic and acidic residues" evidence="14">
    <location>
        <begin position="97"/>
        <end position="110"/>
    </location>
</feature>
<comment type="function">
    <text evidence="12">Necessary for flagellar biosynthesis. May be involved in translocation of the flagellum.</text>
</comment>
<evidence type="ECO:0000256" key="7">
    <source>
        <dbReference type="ARBA" id="ARBA00022795"/>
    </source>
</evidence>
<dbReference type="GO" id="GO:0005047">
    <property type="term" value="F:signal recognition particle binding"/>
    <property type="evidence" value="ECO:0007669"/>
    <property type="project" value="TreeGrafter"/>
</dbReference>
<keyword evidence="17" id="KW-0969">Cilium</keyword>
<keyword evidence="18" id="KW-1185">Reference proteome</keyword>
<organism evidence="17 18">
    <name type="scientific">Anaerocolumna sedimenticola</name>
    <dbReference type="NCBI Taxonomy" id="2696063"/>
    <lineage>
        <taxon>Bacteria</taxon>
        <taxon>Bacillati</taxon>
        <taxon>Bacillota</taxon>
        <taxon>Clostridia</taxon>
        <taxon>Lachnospirales</taxon>
        <taxon>Lachnospiraceae</taxon>
        <taxon>Anaerocolumna</taxon>
    </lineage>
</organism>
<evidence type="ECO:0000256" key="14">
    <source>
        <dbReference type="SAM" id="MobiDB-lite"/>
    </source>
</evidence>
<evidence type="ECO:0000256" key="13">
    <source>
        <dbReference type="NCBIfam" id="TIGR03499"/>
    </source>
</evidence>
<keyword evidence="11" id="KW-1006">Bacterial flagellum protein export</keyword>
<evidence type="ECO:0000259" key="16">
    <source>
        <dbReference type="SMART" id="SM00962"/>
    </source>
</evidence>
<dbReference type="RefSeq" id="WP_161838917.1">
    <property type="nucleotide sequence ID" value="NZ_CP048000.1"/>
</dbReference>
<dbReference type="FunFam" id="3.40.50.300:FF:000695">
    <property type="entry name" value="Flagellar biosynthesis regulator FlhF"/>
    <property type="match status" value="1"/>
</dbReference>
<dbReference type="InterPro" id="IPR020006">
    <property type="entry name" value="FlhF"/>
</dbReference>
<dbReference type="GO" id="GO:0006614">
    <property type="term" value="P:SRP-dependent cotranslational protein targeting to membrane"/>
    <property type="evidence" value="ECO:0007669"/>
    <property type="project" value="UniProtKB-UniRule"/>
</dbReference>
<evidence type="ECO:0000256" key="1">
    <source>
        <dbReference type="ARBA" id="ARBA00004413"/>
    </source>
</evidence>
<dbReference type="Pfam" id="PF00448">
    <property type="entry name" value="SRP54"/>
    <property type="match status" value="1"/>
</dbReference>
<evidence type="ECO:0000256" key="2">
    <source>
        <dbReference type="ARBA" id="ARBA00008531"/>
    </source>
</evidence>
<dbReference type="EMBL" id="CP048000">
    <property type="protein sequence ID" value="QHQ62092.1"/>
    <property type="molecule type" value="Genomic_DNA"/>
</dbReference>
<dbReference type="KEGG" id="anr:Ana3638_15945"/>
<dbReference type="Gene3D" id="3.40.50.300">
    <property type="entry name" value="P-loop containing nucleotide triphosphate hydrolases"/>
    <property type="match status" value="1"/>
</dbReference>
<dbReference type="NCBIfam" id="TIGR03499">
    <property type="entry name" value="FlhF"/>
    <property type="match status" value="1"/>
</dbReference>
<feature type="domain" description="AAA+ ATPase" evidence="15">
    <location>
        <begin position="211"/>
        <end position="359"/>
    </location>
</feature>
<dbReference type="SUPFAM" id="SSF52540">
    <property type="entry name" value="P-loop containing nucleoside triphosphate hydrolases"/>
    <property type="match status" value="1"/>
</dbReference>
<keyword evidence="10" id="KW-0472">Membrane</keyword>
<dbReference type="SMART" id="SM00382">
    <property type="entry name" value="AAA"/>
    <property type="match status" value="1"/>
</dbReference>
<dbReference type="PANTHER" id="PTHR43134:SF3">
    <property type="entry name" value="FLAGELLAR BIOSYNTHESIS PROTEIN FLHF"/>
    <property type="match status" value="1"/>
</dbReference>
<feature type="domain" description="SRP54-type proteins GTP-binding" evidence="16">
    <location>
        <begin position="212"/>
        <end position="405"/>
    </location>
</feature>
<keyword evidence="17" id="KW-0282">Flagellum</keyword>
<dbReference type="PANTHER" id="PTHR43134">
    <property type="entry name" value="SIGNAL RECOGNITION PARTICLE RECEPTOR SUBUNIT ALPHA"/>
    <property type="match status" value="1"/>
</dbReference>
<keyword evidence="7" id="KW-1005">Bacterial flagellum biogenesis</keyword>
<dbReference type="GO" id="GO:0015031">
    <property type="term" value="P:protein transport"/>
    <property type="evidence" value="ECO:0007669"/>
    <property type="project" value="UniProtKB-KW"/>
</dbReference>
<dbReference type="CDD" id="cd17873">
    <property type="entry name" value="FlhF"/>
    <property type="match status" value="1"/>
</dbReference>
<evidence type="ECO:0000256" key="3">
    <source>
        <dbReference type="ARBA" id="ARBA00014919"/>
    </source>
</evidence>
<keyword evidence="17" id="KW-0966">Cell projection</keyword>
<protein>
    <recommendedName>
        <fullName evidence="3 13">Flagellar biosynthesis protein FlhF</fullName>
    </recommendedName>
</protein>
<keyword evidence="4" id="KW-0813">Transport</keyword>
<evidence type="ECO:0000256" key="11">
    <source>
        <dbReference type="ARBA" id="ARBA00023225"/>
    </source>
</evidence>
<gene>
    <name evidence="17" type="primary">flhF</name>
    <name evidence="17" type="ORF">Ana3638_15945</name>
</gene>
<evidence type="ECO:0000256" key="9">
    <source>
        <dbReference type="ARBA" id="ARBA00023134"/>
    </source>
</evidence>
<dbReference type="GO" id="GO:0003924">
    <property type="term" value="F:GTPase activity"/>
    <property type="evidence" value="ECO:0007669"/>
    <property type="project" value="UniProtKB-UniRule"/>
</dbReference>
<keyword evidence="5" id="KW-1003">Cell membrane</keyword>
<evidence type="ECO:0000256" key="5">
    <source>
        <dbReference type="ARBA" id="ARBA00022475"/>
    </source>
</evidence>